<protein>
    <submittedName>
        <fullName evidence="1">Uncharacterized protein</fullName>
    </submittedName>
</protein>
<gene>
    <name evidence="1" type="ORF">GCM10023200_05190</name>
</gene>
<name>A0ABP9A741_9PSEU</name>
<evidence type="ECO:0000313" key="1">
    <source>
        <dbReference type="EMBL" id="GAA4775580.1"/>
    </source>
</evidence>
<reference evidence="2" key="1">
    <citation type="journal article" date="2019" name="Int. J. Syst. Evol. Microbiol.">
        <title>The Global Catalogue of Microorganisms (GCM) 10K type strain sequencing project: providing services to taxonomists for standard genome sequencing and annotation.</title>
        <authorList>
            <consortium name="The Broad Institute Genomics Platform"/>
            <consortium name="The Broad Institute Genome Sequencing Center for Infectious Disease"/>
            <person name="Wu L."/>
            <person name="Ma J."/>
        </authorList>
    </citation>
    <scope>NUCLEOTIDE SEQUENCE [LARGE SCALE GENOMIC DNA]</scope>
    <source>
        <strain evidence="2">JCM 17979</strain>
    </source>
</reference>
<comment type="caution">
    <text evidence="1">The sequence shown here is derived from an EMBL/GenBank/DDBJ whole genome shotgun (WGS) entry which is preliminary data.</text>
</comment>
<accession>A0ABP9A741</accession>
<sequence length="120" mass="12908">MTRSVADDVVVPLPLDTGGVPCGCPPALRRSAHHDRLLAVESDPEAVLDLFELAVTWGELDYTGAEVVPPEAWLDFAVDHPWRCPDRVLRTFALASDVALRGPRPGGCALSPADLLRGEL</sequence>
<organism evidence="1 2">
    <name type="scientific">Actinomycetospora chlora</name>
    <dbReference type="NCBI Taxonomy" id="663608"/>
    <lineage>
        <taxon>Bacteria</taxon>
        <taxon>Bacillati</taxon>
        <taxon>Actinomycetota</taxon>
        <taxon>Actinomycetes</taxon>
        <taxon>Pseudonocardiales</taxon>
        <taxon>Pseudonocardiaceae</taxon>
        <taxon>Actinomycetospora</taxon>
    </lineage>
</organism>
<dbReference type="Proteomes" id="UP001500928">
    <property type="component" value="Unassembled WGS sequence"/>
</dbReference>
<proteinExistence type="predicted"/>
<evidence type="ECO:0000313" key="2">
    <source>
        <dbReference type="Proteomes" id="UP001500928"/>
    </source>
</evidence>
<dbReference type="RefSeq" id="WP_345410821.1">
    <property type="nucleotide sequence ID" value="NZ_BAABHO010000003.1"/>
</dbReference>
<keyword evidence="2" id="KW-1185">Reference proteome</keyword>
<dbReference type="EMBL" id="BAABHO010000003">
    <property type="protein sequence ID" value="GAA4775580.1"/>
    <property type="molecule type" value="Genomic_DNA"/>
</dbReference>